<reference evidence="2" key="1">
    <citation type="journal article" date="2019" name="Int. J. Syst. Evol. Microbiol.">
        <title>The Global Catalogue of Microorganisms (GCM) 10K type strain sequencing project: providing services to taxonomists for standard genome sequencing and annotation.</title>
        <authorList>
            <consortium name="The Broad Institute Genomics Platform"/>
            <consortium name="The Broad Institute Genome Sequencing Center for Infectious Disease"/>
            <person name="Wu L."/>
            <person name="Ma J."/>
        </authorList>
    </citation>
    <scope>NUCLEOTIDE SEQUENCE [LARGE SCALE GENOMIC DNA]</scope>
    <source>
        <strain evidence="2">JCM 9458</strain>
    </source>
</reference>
<dbReference type="Proteomes" id="UP001501676">
    <property type="component" value="Unassembled WGS sequence"/>
</dbReference>
<dbReference type="EMBL" id="BAAAYN010000017">
    <property type="protein sequence ID" value="GAA3387232.1"/>
    <property type="molecule type" value="Genomic_DNA"/>
</dbReference>
<comment type="caution">
    <text evidence="1">The sequence shown here is derived from an EMBL/GenBank/DDBJ whole genome shotgun (WGS) entry which is preliminary data.</text>
</comment>
<evidence type="ECO:0000313" key="2">
    <source>
        <dbReference type="Proteomes" id="UP001501676"/>
    </source>
</evidence>
<organism evidence="1 2">
    <name type="scientific">Cryptosporangium minutisporangium</name>
    <dbReference type="NCBI Taxonomy" id="113569"/>
    <lineage>
        <taxon>Bacteria</taxon>
        <taxon>Bacillati</taxon>
        <taxon>Actinomycetota</taxon>
        <taxon>Actinomycetes</taxon>
        <taxon>Cryptosporangiales</taxon>
        <taxon>Cryptosporangiaceae</taxon>
        <taxon>Cryptosporangium</taxon>
    </lineage>
</organism>
<sequence length="87" mass="9643">MSSNFTIHGLHGYDSTDSATRLGWQVAQRVQYIVSQVARQKAGESPDDIARELHTRLRRLGVVPNKREVDAYADQISALPGRNAPPT</sequence>
<gene>
    <name evidence="1" type="ORF">GCM10020369_28990</name>
</gene>
<protein>
    <submittedName>
        <fullName evidence="1">Uncharacterized protein</fullName>
    </submittedName>
</protein>
<keyword evidence="2" id="KW-1185">Reference proteome</keyword>
<name>A0ABP6SWL2_9ACTN</name>
<evidence type="ECO:0000313" key="1">
    <source>
        <dbReference type="EMBL" id="GAA3387232.1"/>
    </source>
</evidence>
<dbReference type="RefSeq" id="WP_345728573.1">
    <property type="nucleotide sequence ID" value="NZ_BAAAYN010000017.1"/>
</dbReference>
<proteinExistence type="predicted"/>
<accession>A0ABP6SWL2</accession>